<dbReference type="RefSeq" id="WP_144262796.1">
    <property type="nucleotide sequence ID" value="NZ_QMDX01000010.1"/>
</dbReference>
<dbReference type="OrthoDB" id="132880at2157"/>
<dbReference type="EMBL" id="QMDX01000010">
    <property type="protein sequence ID" value="TSD09790.1"/>
    <property type="molecule type" value="Genomic_DNA"/>
</dbReference>
<accession>A0A554MYE0</accession>
<dbReference type="Proteomes" id="UP000319894">
    <property type="component" value="Unassembled WGS sequence"/>
</dbReference>
<reference evidence="2 3" key="1">
    <citation type="submission" date="2018-06" db="EMBL/GenBank/DDBJ databases">
        <title>Natronomonas sp. F16-60 a new haloarchaeon isolated from a solar saltern of Isla Cristina, Huelva, Spain.</title>
        <authorList>
            <person name="Duran-Viseras A."/>
            <person name="Sanchez-Porro C."/>
            <person name="Ventosa A."/>
        </authorList>
    </citation>
    <scope>NUCLEOTIDE SEQUENCE [LARGE SCALE GENOMIC DNA]</scope>
    <source>
        <strain evidence="2 3">F16-60</strain>
    </source>
</reference>
<dbReference type="InterPro" id="IPR007362">
    <property type="entry name" value="DUF429"/>
</dbReference>
<protein>
    <submittedName>
        <fullName evidence="2">DUF429 domain-containing protein</fullName>
    </submittedName>
</protein>
<sequence>MTGPRSLYVGAVPSDGEGWFAAALDGDGFASAGAHAGMGACWTHHEERAARILVGAPIGSAGAAGARECDERARVALGERGHVVADPPVREAARKRRYPAAARVHERVTGRDLSERAFELADAAAALDDLLGEVPEARGLVAESHPEVCFTAFAGAPPEHARSTAGGYAERMRALAEFDRDAPPAVQSAAAAAGDARVTVHDVLDALALAYTARPGTGELRSLPPDPPTDEEGLPMAIHYRAPEPLD</sequence>
<evidence type="ECO:0000313" key="3">
    <source>
        <dbReference type="Proteomes" id="UP000319894"/>
    </source>
</evidence>
<feature type="region of interest" description="Disordered" evidence="1">
    <location>
        <begin position="215"/>
        <end position="247"/>
    </location>
</feature>
<comment type="caution">
    <text evidence="2">The sequence shown here is derived from an EMBL/GenBank/DDBJ whole genome shotgun (WGS) entry which is preliminary data.</text>
</comment>
<proteinExistence type="predicted"/>
<organism evidence="2 3">
    <name type="scientific">Haloglomus irregulare</name>
    <dbReference type="NCBI Taxonomy" id="2234134"/>
    <lineage>
        <taxon>Archaea</taxon>
        <taxon>Methanobacteriati</taxon>
        <taxon>Methanobacteriota</taxon>
        <taxon>Stenosarchaea group</taxon>
        <taxon>Halobacteria</taxon>
        <taxon>Halobacteriales</taxon>
        <taxon>Natronomonadaceae</taxon>
        <taxon>Haloglomus</taxon>
    </lineage>
</organism>
<evidence type="ECO:0000256" key="1">
    <source>
        <dbReference type="SAM" id="MobiDB-lite"/>
    </source>
</evidence>
<name>A0A554MYE0_9EURY</name>
<dbReference type="InParanoid" id="A0A554MYE0"/>
<keyword evidence="3" id="KW-1185">Reference proteome</keyword>
<dbReference type="AlphaFoldDB" id="A0A554MYE0"/>
<gene>
    <name evidence="2" type="ORF">DP107_14140</name>
</gene>
<evidence type="ECO:0000313" key="2">
    <source>
        <dbReference type="EMBL" id="TSD09790.1"/>
    </source>
</evidence>
<dbReference type="Pfam" id="PF04250">
    <property type="entry name" value="DUF429"/>
    <property type="match status" value="1"/>
</dbReference>